<evidence type="ECO:0000313" key="1">
    <source>
        <dbReference type="EMBL" id="KAI8566672.1"/>
    </source>
</evidence>
<comment type="caution">
    <text evidence="1">The sequence shown here is derived from an EMBL/GenBank/DDBJ whole genome shotgun (WGS) entry which is preliminary data.</text>
</comment>
<organism evidence="1 2">
    <name type="scientific">Rhododendron molle</name>
    <name type="common">Chinese azalea</name>
    <name type="synonym">Azalea mollis</name>
    <dbReference type="NCBI Taxonomy" id="49168"/>
    <lineage>
        <taxon>Eukaryota</taxon>
        <taxon>Viridiplantae</taxon>
        <taxon>Streptophyta</taxon>
        <taxon>Embryophyta</taxon>
        <taxon>Tracheophyta</taxon>
        <taxon>Spermatophyta</taxon>
        <taxon>Magnoliopsida</taxon>
        <taxon>eudicotyledons</taxon>
        <taxon>Gunneridae</taxon>
        <taxon>Pentapetalae</taxon>
        <taxon>asterids</taxon>
        <taxon>Ericales</taxon>
        <taxon>Ericaceae</taxon>
        <taxon>Ericoideae</taxon>
        <taxon>Rhodoreae</taxon>
        <taxon>Rhododendron</taxon>
    </lineage>
</organism>
<dbReference type="Proteomes" id="UP001062846">
    <property type="component" value="Chromosome 2"/>
</dbReference>
<dbReference type="EMBL" id="CM046389">
    <property type="protein sequence ID" value="KAI8566672.1"/>
    <property type="molecule type" value="Genomic_DNA"/>
</dbReference>
<evidence type="ECO:0000313" key="2">
    <source>
        <dbReference type="Proteomes" id="UP001062846"/>
    </source>
</evidence>
<proteinExistence type="predicted"/>
<accession>A0ACC0PNS2</accession>
<protein>
    <submittedName>
        <fullName evidence="1">Uncharacterized protein</fullName>
    </submittedName>
</protein>
<gene>
    <name evidence="1" type="ORF">RHMOL_Rhmol02G0060100</name>
</gene>
<sequence>MEETERDKTREEVDFLSALPECLLTAVLSRTSPRDVCRSSAVSKELRSVAESDAVWERFLPTSDHGEIGLAYDPVAFSTKKQLYESLTEIVLDDGERRFKIDKASGKKRVVLEARELAITWGSFPEYWEWIRLPRTRSSEVPEPPEERLFDLKGKIEARLLSPETTYVAYLMFKTWASYGSLGRAKTCVRFAGKKRDGYETTNIVNLEPPKSSHLRKRTEGWMEIALGEFFTGEGDNGEVEIRLMEVERGNWKGVISVQGIVLRPKV</sequence>
<reference evidence="1" key="1">
    <citation type="submission" date="2022-02" db="EMBL/GenBank/DDBJ databases">
        <title>Plant Genome Project.</title>
        <authorList>
            <person name="Zhang R.-G."/>
        </authorList>
    </citation>
    <scope>NUCLEOTIDE SEQUENCE</scope>
    <source>
        <strain evidence="1">AT1</strain>
    </source>
</reference>
<name>A0ACC0PNS2_RHOML</name>
<keyword evidence="2" id="KW-1185">Reference proteome</keyword>